<keyword evidence="10" id="KW-1185">Reference proteome</keyword>
<accession>A0A4V2J9S6</accession>
<feature type="transmembrane region" description="Helical" evidence="7">
    <location>
        <begin position="20"/>
        <end position="39"/>
    </location>
</feature>
<dbReference type="PANTHER" id="PTHR12639:SF7">
    <property type="entry name" value="HTTM DOMAIN-CONTAINING PROTEIN"/>
    <property type="match status" value="1"/>
</dbReference>
<dbReference type="GO" id="GO:0008488">
    <property type="term" value="F:gamma-glutamyl carboxylase activity"/>
    <property type="evidence" value="ECO:0007669"/>
    <property type="project" value="InterPro"/>
</dbReference>
<evidence type="ECO:0000256" key="4">
    <source>
        <dbReference type="ARBA" id="ARBA00023136"/>
    </source>
</evidence>
<proteinExistence type="predicted"/>
<gene>
    <name evidence="9" type="ORF">EYD45_15795</name>
</gene>
<dbReference type="Proteomes" id="UP000291142">
    <property type="component" value="Unassembled WGS sequence"/>
</dbReference>
<dbReference type="InterPro" id="IPR011020">
    <property type="entry name" value="HTTM-like"/>
</dbReference>
<feature type="transmembrane region" description="Helical" evidence="7">
    <location>
        <begin position="67"/>
        <end position="86"/>
    </location>
</feature>
<dbReference type="AlphaFoldDB" id="A0A4V2J9S6"/>
<dbReference type="GO" id="GO:0019842">
    <property type="term" value="F:vitamin binding"/>
    <property type="evidence" value="ECO:0007669"/>
    <property type="project" value="TreeGrafter"/>
</dbReference>
<feature type="transmembrane region" description="Helical" evidence="7">
    <location>
        <begin position="111"/>
        <end position="128"/>
    </location>
</feature>
<dbReference type="InterPro" id="IPR053935">
    <property type="entry name" value="VKGC_lumenal_dom"/>
</dbReference>
<dbReference type="InterPro" id="IPR053934">
    <property type="entry name" value="HTTM_dom"/>
</dbReference>
<evidence type="ECO:0000259" key="8">
    <source>
        <dbReference type="SMART" id="SM00752"/>
    </source>
</evidence>
<dbReference type="OrthoDB" id="341137at2"/>
<evidence type="ECO:0000313" key="9">
    <source>
        <dbReference type="EMBL" id="TBM98978.1"/>
    </source>
</evidence>
<keyword evidence="3 7" id="KW-1133">Transmembrane helix</keyword>
<comment type="caution">
    <text evidence="9">The sequence shown here is derived from an EMBL/GenBank/DDBJ whole genome shotgun (WGS) entry which is preliminary data.</text>
</comment>
<evidence type="ECO:0000313" key="10">
    <source>
        <dbReference type="Proteomes" id="UP000291142"/>
    </source>
</evidence>
<sequence length="438" mass="51787">MLNSWLFKHIDNSQLVVFRVFFGLLCFLESFGAILTGWVKRVLVEPKFTFTFIGFEWLQVFQGEGMYVYYAIMAVFGLLIMVGYKYRLSIISFTLLWAGSYLMQKSSYNNHYYLLVLISAIMVFMPAHRDMSFDAKLNPSLKTNAMPNWCRLVFILQLFIVYTYASVAKLYPDWLDGTVMEVLMKGKQGYYLIGDMLQEKWLQNVLTWGGIFFDGLIVPLLLYKPTRKWAFIISIGFHLFNSIVFQIGIFPYLALAFYLFFFPPKTIRNIFLKKRVFYDEREIKYPNFKNAYIILFAIYFVFQIVLPLRHHGFKDYVLWTEEGHRLSWRMMLRAKYGRTVYTIKDKATGERLSINMNDFLTKKQQKSTSTKPDVIWQFSKYLKDHFKSKGKDVEVYVDCRVSVNGKPLKRFINRDVDVASQPWKPLKHSDWILPSKTE</sequence>
<evidence type="ECO:0000256" key="6">
    <source>
        <dbReference type="ARBA" id="ARBA00023239"/>
    </source>
</evidence>
<dbReference type="SMART" id="SM00752">
    <property type="entry name" value="HTTM"/>
    <property type="match status" value="1"/>
</dbReference>
<keyword evidence="4 7" id="KW-0472">Membrane</keyword>
<dbReference type="InterPro" id="IPR007782">
    <property type="entry name" value="VKG_COase"/>
</dbReference>
<evidence type="ECO:0000256" key="1">
    <source>
        <dbReference type="ARBA" id="ARBA00004127"/>
    </source>
</evidence>
<keyword evidence="5" id="KW-1015">Disulfide bond</keyword>
<feature type="transmembrane region" description="Helical" evidence="7">
    <location>
        <begin position="149"/>
        <end position="167"/>
    </location>
</feature>
<dbReference type="RefSeq" id="WP_130965619.1">
    <property type="nucleotide sequence ID" value="NZ_SIRT01000018.1"/>
</dbReference>
<dbReference type="Pfam" id="PF05090">
    <property type="entry name" value="HTTM"/>
    <property type="match status" value="1"/>
</dbReference>
<evidence type="ECO:0000256" key="7">
    <source>
        <dbReference type="SAM" id="Phobius"/>
    </source>
</evidence>
<feature type="transmembrane region" description="Helical" evidence="7">
    <location>
        <begin position="205"/>
        <end position="223"/>
    </location>
</feature>
<dbReference type="Pfam" id="PF22777">
    <property type="entry name" value="VKGC_lumenal_dom"/>
    <property type="match status" value="1"/>
</dbReference>
<organism evidence="9 10">
    <name type="scientific">Hyunsoonleella flava</name>
    <dbReference type="NCBI Taxonomy" id="2527939"/>
    <lineage>
        <taxon>Bacteria</taxon>
        <taxon>Pseudomonadati</taxon>
        <taxon>Bacteroidota</taxon>
        <taxon>Flavobacteriia</taxon>
        <taxon>Flavobacteriales</taxon>
        <taxon>Flavobacteriaceae</taxon>
    </lineage>
</organism>
<reference evidence="9 10" key="1">
    <citation type="submission" date="2019-02" db="EMBL/GenBank/DDBJ databases">
        <title>Hyunsoonleella sp., isolated from marine sediment.</title>
        <authorList>
            <person name="Liu B.-T."/>
        </authorList>
    </citation>
    <scope>NUCLEOTIDE SEQUENCE [LARGE SCALE GENOMIC DNA]</scope>
    <source>
        <strain evidence="9 10">T58</strain>
    </source>
</reference>
<name>A0A4V2J9S6_9FLAO</name>
<feature type="transmembrane region" description="Helical" evidence="7">
    <location>
        <begin position="235"/>
        <end position="261"/>
    </location>
</feature>
<feature type="transmembrane region" description="Helical" evidence="7">
    <location>
        <begin position="291"/>
        <end position="308"/>
    </location>
</feature>
<protein>
    <submittedName>
        <fullName evidence="9">HTTM domain-containing protein</fullName>
    </submittedName>
</protein>
<keyword evidence="6" id="KW-0456">Lyase</keyword>
<feature type="domain" description="HTTM-like" evidence="8">
    <location>
        <begin position="7"/>
        <end position="266"/>
    </location>
</feature>
<dbReference type="EMBL" id="SIRT01000018">
    <property type="protein sequence ID" value="TBM98978.1"/>
    <property type="molecule type" value="Genomic_DNA"/>
</dbReference>
<evidence type="ECO:0000256" key="3">
    <source>
        <dbReference type="ARBA" id="ARBA00022989"/>
    </source>
</evidence>
<keyword evidence="2 7" id="KW-0812">Transmembrane</keyword>
<evidence type="ECO:0000256" key="5">
    <source>
        <dbReference type="ARBA" id="ARBA00023157"/>
    </source>
</evidence>
<comment type="subcellular location">
    <subcellularLocation>
        <location evidence="1">Endomembrane system</location>
        <topology evidence="1">Multi-pass membrane protein</topology>
    </subcellularLocation>
</comment>
<dbReference type="GO" id="GO:0012505">
    <property type="term" value="C:endomembrane system"/>
    <property type="evidence" value="ECO:0007669"/>
    <property type="project" value="UniProtKB-SubCell"/>
</dbReference>
<evidence type="ECO:0000256" key="2">
    <source>
        <dbReference type="ARBA" id="ARBA00022692"/>
    </source>
</evidence>
<dbReference type="PANTHER" id="PTHR12639">
    <property type="entry name" value="VITAMIN K-DEPENDENT GAMMA-CARBOXYLASE"/>
    <property type="match status" value="1"/>
</dbReference>